<evidence type="ECO:0000256" key="1">
    <source>
        <dbReference type="ARBA" id="ARBA00004141"/>
    </source>
</evidence>
<dbReference type="Pfam" id="PF00939">
    <property type="entry name" value="Na_sulph_symp"/>
    <property type="match status" value="1"/>
</dbReference>
<dbReference type="EMBL" id="CP009922">
    <property type="protein sequence ID" value="AKG45636.1"/>
    <property type="molecule type" value="Genomic_DNA"/>
</dbReference>
<feature type="transmembrane region" description="Helical" evidence="8">
    <location>
        <begin position="293"/>
        <end position="309"/>
    </location>
</feature>
<feature type="transmembrane region" description="Helical" evidence="8">
    <location>
        <begin position="99"/>
        <end position="117"/>
    </location>
</feature>
<evidence type="ECO:0000256" key="5">
    <source>
        <dbReference type="ARBA" id="ARBA00022989"/>
    </source>
</evidence>
<feature type="transmembrane region" description="Helical" evidence="8">
    <location>
        <begin position="240"/>
        <end position="259"/>
    </location>
</feature>
<evidence type="ECO:0000256" key="4">
    <source>
        <dbReference type="ARBA" id="ARBA00022692"/>
    </source>
</evidence>
<feature type="transmembrane region" description="Helical" evidence="8">
    <location>
        <begin position="321"/>
        <end position="344"/>
    </location>
</feature>
<dbReference type="GO" id="GO:0008514">
    <property type="term" value="F:organic anion transmembrane transporter activity"/>
    <property type="evidence" value="ECO:0007669"/>
    <property type="project" value="UniProtKB-ARBA"/>
</dbReference>
<keyword evidence="10" id="KW-1185">Reference proteome</keyword>
<dbReference type="STRING" id="408015.SXIM_42520"/>
<reference evidence="9" key="1">
    <citation type="submission" date="2019-08" db="EMBL/GenBank/DDBJ databases">
        <title>Complete genome sequence of a mangrove-derived Streptomyces xiamenensis.</title>
        <authorList>
            <person name="Xu J."/>
        </authorList>
    </citation>
    <scope>NUCLEOTIDE SEQUENCE</scope>
    <source>
        <strain evidence="9">318</strain>
    </source>
</reference>
<comment type="subcellular location">
    <subcellularLocation>
        <location evidence="1">Membrane</location>
        <topology evidence="1">Multi-pass membrane protein</topology>
    </subcellularLocation>
</comment>
<dbReference type="NCBIfam" id="TIGR00785">
    <property type="entry name" value="dass"/>
    <property type="match status" value="1"/>
</dbReference>
<name>A0A0F7CQ18_9ACTN</name>
<dbReference type="InterPro" id="IPR001898">
    <property type="entry name" value="SLC13A/DASS"/>
</dbReference>
<feature type="transmembrane region" description="Helical" evidence="8">
    <location>
        <begin position="56"/>
        <end position="87"/>
    </location>
</feature>
<keyword evidence="6 8" id="KW-0472">Membrane</keyword>
<dbReference type="PATRIC" id="fig|408015.6.peg.4306"/>
<feature type="transmembrane region" description="Helical" evidence="8">
    <location>
        <begin position="162"/>
        <end position="182"/>
    </location>
</feature>
<comment type="similarity">
    <text evidence="2">Belongs to the SLC13A/DASS transporter (TC 2.A.47) family. NADC subfamily.</text>
</comment>
<dbReference type="Proteomes" id="UP000034034">
    <property type="component" value="Chromosome"/>
</dbReference>
<dbReference type="KEGG" id="sxi:SXIM_42520"/>
<feature type="transmembrane region" description="Helical" evidence="8">
    <location>
        <begin position="460"/>
        <end position="480"/>
    </location>
</feature>
<gene>
    <name evidence="9" type="ORF">SXIM_42520</name>
</gene>
<dbReference type="AlphaFoldDB" id="A0A0F7CQ18"/>
<keyword evidence="5 8" id="KW-1133">Transmembrane helix</keyword>
<feature type="transmembrane region" description="Helical" evidence="8">
    <location>
        <begin position="401"/>
        <end position="418"/>
    </location>
</feature>
<evidence type="ECO:0000313" key="10">
    <source>
        <dbReference type="Proteomes" id="UP000034034"/>
    </source>
</evidence>
<dbReference type="PANTHER" id="PTHR10283">
    <property type="entry name" value="SOLUTE CARRIER FAMILY 13 MEMBER"/>
    <property type="match status" value="1"/>
</dbReference>
<feature type="transmembrane region" description="Helical" evidence="8">
    <location>
        <begin position="138"/>
        <end position="156"/>
    </location>
</feature>
<evidence type="ECO:0000256" key="8">
    <source>
        <dbReference type="SAM" id="Phobius"/>
    </source>
</evidence>
<dbReference type="HOGENOM" id="CLU_005170_0_0_11"/>
<dbReference type="RefSeq" id="WP_030733705.1">
    <property type="nucleotide sequence ID" value="NZ_CP009922.3"/>
</dbReference>
<evidence type="ECO:0000256" key="3">
    <source>
        <dbReference type="ARBA" id="ARBA00020150"/>
    </source>
</evidence>
<feature type="transmembrane region" description="Helical" evidence="8">
    <location>
        <begin position="25"/>
        <end position="44"/>
    </location>
</feature>
<organism evidence="9 10">
    <name type="scientific">Streptomyces xiamenensis</name>
    <dbReference type="NCBI Taxonomy" id="408015"/>
    <lineage>
        <taxon>Bacteria</taxon>
        <taxon>Bacillati</taxon>
        <taxon>Actinomycetota</taxon>
        <taxon>Actinomycetes</taxon>
        <taxon>Kitasatosporales</taxon>
        <taxon>Streptomycetaceae</taxon>
        <taxon>Streptomyces</taxon>
    </lineage>
</organism>
<feature type="transmembrane region" description="Helical" evidence="8">
    <location>
        <begin position="364"/>
        <end position="381"/>
    </location>
</feature>
<feature type="transmembrane region" description="Helical" evidence="8">
    <location>
        <begin position="487"/>
        <end position="510"/>
    </location>
</feature>
<proteinExistence type="inferred from homology"/>
<dbReference type="PANTHER" id="PTHR10283:SF82">
    <property type="entry name" value="SOLUTE CARRIER FAMILY 13 MEMBER 2"/>
    <property type="match status" value="1"/>
</dbReference>
<sequence length="514" mass="54630">MTASSEIRTPVGEKTPDQGVPRGVWIGRFLGPVLALLTYALLAGDATLPTPARTTAAVVVLVAVWWMTEALPLPATSLIPIVAFPLLGVLEIGEATAPFAHPTVFLYMGGFIIALAMQKWNLHKRIALLTMRAIGTQPSRLILGVMVATAFISMWVNNTATAMMMLPIGTSVLAMVMAQDGGADEQTAKDRANFATALMLSIAYSASIGGLATLVGSLPNLIMKGFVEQTYGVTIGFVDWMKLALPITVLFLIFTWVYLTRIAFRVKLSNVAGGRDAVREELAKLGPMSRGEWSVLAVFSCTVALWLFRDQLTDWTALTDVLPFVAHLTDEGIAITAAVVLFLVPVDIRAGEHAIDWRRVQEGIPWGVLLLFGGGLSLALAVQETGLSAYIGDQMNGLKALPTLLLVGAVCGIILLITEFTSNTATASTFLPVIGGVAVSIGLDPLLLLVPAALACTCSFMLPVGTPPNAIVFGSGYITIPQMVRAGIWLNIFGVLMITGMIMVVGPWALGIQL</sequence>
<protein>
    <recommendedName>
        <fullName evidence="3">Sodium-dependent dicarboxylate transporter SdcS</fullName>
    </recommendedName>
    <alternativeName>
        <fullName evidence="7">Na(+)/dicarboxylate symporter</fullName>
    </alternativeName>
</protein>
<evidence type="ECO:0000256" key="6">
    <source>
        <dbReference type="ARBA" id="ARBA00023136"/>
    </source>
</evidence>
<dbReference type="GO" id="GO:1905039">
    <property type="term" value="P:carboxylic acid transmembrane transport"/>
    <property type="evidence" value="ECO:0007669"/>
    <property type="project" value="UniProtKB-ARBA"/>
</dbReference>
<feature type="transmembrane region" description="Helical" evidence="8">
    <location>
        <begin position="194"/>
        <end position="220"/>
    </location>
</feature>
<keyword evidence="4 8" id="KW-0812">Transmembrane</keyword>
<dbReference type="CDD" id="cd01115">
    <property type="entry name" value="SLC13_permease"/>
    <property type="match status" value="1"/>
</dbReference>
<evidence type="ECO:0000313" key="9">
    <source>
        <dbReference type="EMBL" id="AKG45636.1"/>
    </source>
</evidence>
<dbReference type="GO" id="GO:0005886">
    <property type="term" value="C:plasma membrane"/>
    <property type="evidence" value="ECO:0007669"/>
    <property type="project" value="TreeGrafter"/>
</dbReference>
<feature type="transmembrane region" description="Helical" evidence="8">
    <location>
        <begin position="430"/>
        <end position="454"/>
    </location>
</feature>
<evidence type="ECO:0000256" key="7">
    <source>
        <dbReference type="ARBA" id="ARBA00031174"/>
    </source>
</evidence>
<evidence type="ECO:0000256" key="2">
    <source>
        <dbReference type="ARBA" id="ARBA00006772"/>
    </source>
</evidence>
<accession>A0A0F7CQ18</accession>